<dbReference type="InterPro" id="IPR011990">
    <property type="entry name" value="TPR-like_helical_dom_sf"/>
</dbReference>
<dbReference type="Pfam" id="PF13174">
    <property type="entry name" value="TPR_6"/>
    <property type="match status" value="1"/>
</dbReference>
<dbReference type="SUPFAM" id="SSF48452">
    <property type="entry name" value="TPR-like"/>
    <property type="match status" value="3"/>
</dbReference>
<evidence type="ECO:0000313" key="3">
    <source>
        <dbReference type="Proteomes" id="UP001597387"/>
    </source>
</evidence>
<proteinExistence type="predicted"/>
<evidence type="ECO:0000313" key="2">
    <source>
        <dbReference type="EMBL" id="MFD2161209.1"/>
    </source>
</evidence>
<organism evidence="2 3">
    <name type="scientific">Paradesertivirga mongoliensis</name>
    <dbReference type="NCBI Taxonomy" id="2100740"/>
    <lineage>
        <taxon>Bacteria</taxon>
        <taxon>Pseudomonadati</taxon>
        <taxon>Bacteroidota</taxon>
        <taxon>Sphingobacteriia</taxon>
        <taxon>Sphingobacteriales</taxon>
        <taxon>Sphingobacteriaceae</taxon>
        <taxon>Paradesertivirga</taxon>
    </lineage>
</organism>
<reference evidence="3" key="1">
    <citation type="journal article" date="2019" name="Int. J. Syst. Evol. Microbiol.">
        <title>The Global Catalogue of Microorganisms (GCM) 10K type strain sequencing project: providing services to taxonomists for standard genome sequencing and annotation.</title>
        <authorList>
            <consortium name="The Broad Institute Genomics Platform"/>
            <consortium name="The Broad Institute Genome Sequencing Center for Infectious Disease"/>
            <person name="Wu L."/>
            <person name="Ma J."/>
        </authorList>
    </citation>
    <scope>NUCLEOTIDE SEQUENCE [LARGE SCALE GENOMIC DNA]</scope>
    <source>
        <strain evidence="3">KCTC 42217</strain>
    </source>
</reference>
<feature type="chain" id="PRO_5045890636" evidence="1">
    <location>
        <begin position="22"/>
        <end position="604"/>
    </location>
</feature>
<dbReference type="EMBL" id="JBHUHZ010000001">
    <property type="protein sequence ID" value="MFD2161209.1"/>
    <property type="molecule type" value="Genomic_DNA"/>
</dbReference>
<accession>A0ABW4ZGS6</accession>
<dbReference type="InterPro" id="IPR019734">
    <property type="entry name" value="TPR_rpt"/>
</dbReference>
<comment type="caution">
    <text evidence="2">The sequence shown here is derived from an EMBL/GenBank/DDBJ whole genome shotgun (WGS) entry which is preliminary data.</text>
</comment>
<protein>
    <submittedName>
        <fullName evidence="2">Tetratricopeptide repeat protein</fullName>
    </submittedName>
</protein>
<name>A0ABW4ZGS6_9SPHI</name>
<keyword evidence="3" id="KW-1185">Reference proteome</keyword>
<dbReference type="RefSeq" id="WP_255899918.1">
    <property type="nucleotide sequence ID" value="NZ_JAFMZO010000001.1"/>
</dbReference>
<sequence>MKKILIAFLLLSTYISGSAQVASEDVLGLQYYQSGDFAKALSIYQKLFNQGRNQLQYYDPYLNTLIKLKQYDDAEKLVRKMMNAHKDNFSFRVDFGRILKERGLVEKANEWYNSLIKDLPKDENTIRDLSITFYRADAYDFSVKTLHSGRKILNDENAFAFDLLALYRYQKNKPMLVQEYVNLMGKDPSTQLIHQAKSTFSNLFESAEDYDLLRAALLKKLQKEPQNVAYAEMLAWQYIQQKEFDLALKQIIALDKRLKEDGDRVYDLTSVFLSNKAYDQAIEALEYLLTKGPAGPHYVPAKMQILYTKNLRLTSAKLSQPELLLLEKDYIALLGEFGKSRNTVFAMRQLASLQAFYLNKPKNAESLLEEVIKIPGLQQAVIGQTKLELGDIYVLTGEIWEAALTYGQVEKEFANEPIGQEAKFKNAKLSYYRGDFIWSKAQLDVLKSSTSQLIANDALNLSLLIAENTESEADTNALIKYAKADFLIFTNQYDKALKTLDSINTLYPKNSLEDDILMSKARIYQKQNLLDKSIEQLNLIIANHSTDLWADDALFMLAETYETSMNNNAKAMEYYQKIITDFPGSLYVTEARKRFRTLRGDNLG</sequence>
<feature type="signal peptide" evidence="1">
    <location>
        <begin position="1"/>
        <end position="21"/>
    </location>
</feature>
<dbReference type="Gene3D" id="1.25.40.10">
    <property type="entry name" value="Tetratricopeptide repeat domain"/>
    <property type="match status" value="3"/>
</dbReference>
<dbReference type="Proteomes" id="UP001597387">
    <property type="component" value="Unassembled WGS sequence"/>
</dbReference>
<evidence type="ECO:0000256" key="1">
    <source>
        <dbReference type="SAM" id="SignalP"/>
    </source>
</evidence>
<keyword evidence="1" id="KW-0732">Signal</keyword>
<gene>
    <name evidence="2" type="ORF">ACFSJU_02335</name>
</gene>